<dbReference type="Proteomes" id="UP001147700">
    <property type="component" value="Unassembled WGS sequence"/>
</dbReference>
<evidence type="ECO:0000259" key="11">
    <source>
        <dbReference type="PROSITE" id="PS50111"/>
    </source>
</evidence>
<dbReference type="PROSITE" id="PS50885">
    <property type="entry name" value="HAMP"/>
    <property type="match status" value="1"/>
</dbReference>
<dbReference type="CDD" id="cd11386">
    <property type="entry name" value="MCP_signal"/>
    <property type="match status" value="1"/>
</dbReference>
<sequence>MPVKLWVIVVIAALGVVATGWTRLAEVRPTETEARQDKVRDLTNTALTTIAGFQAREQAGELTRAQAQAGAIAAVKSMRYGDNDYFWINDMRPVMVAHPMKPELEGKDLSANQDPNGKRLFVEMVNVVKADKAGFVDYMWDRPNAEQPVPKLSYVAGFEPWGWIVGTGIYVDDVDAAVRSATITVAWETGLVLAIIALLTFLISRTISRPVAADAARMRKLATGEPAAADGGLAETREALEDLSTYLSESARVAERIAAGDLTVDVEPRSEHDVLGNALAAMVGNLRRLVGDVTDSAGTLNEASREMASTSDETGRAVGEIAAAVGDVAQGAERQVRMVESTREAVQQAARAADASAETAQATAEAADSARAAARSGAEAAEHATAAIQQVATSSEQVSVTIQDLSQRSERIGGIVDTITGIAEQTNLLALNAAIEAARAGEQGKGFAVVADEVRKLAEESQTASGQIAALISEIQAETGRAVEIVRAGAQQTEEGVETVRRTRAAFEQIGASIDEMGARVGEIAASAQGIAGDITRAEQDITEVAAVAEQSSASAEQVSASTQQTSAATQEIAASAQTLAGTAEQLNELVRRFKVLA</sequence>
<keyword evidence="5 10" id="KW-0472">Membrane</keyword>
<comment type="subcellular location">
    <subcellularLocation>
        <location evidence="1">Cell membrane</location>
        <topology evidence="1">Multi-pass membrane protein</topology>
    </subcellularLocation>
</comment>
<dbReference type="Pfam" id="PF17200">
    <property type="entry name" value="sCache_2"/>
    <property type="match status" value="1"/>
</dbReference>
<dbReference type="RefSeq" id="WP_202952887.1">
    <property type="nucleotide sequence ID" value="NZ_JAPCID010000012.1"/>
</dbReference>
<dbReference type="SMART" id="SM01049">
    <property type="entry name" value="Cache_2"/>
    <property type="match status" value="1"/>
</dbReference>
<keyword evidence="3 10" id="KW-0812">Transmembrane</keyword>
<gene>
    <name evidence="13" type="ORF">OJ962_10805</name>
</gene>
<evidence type="ECO:0000256" key="2">
    <source>
        <dbReference type="ARBA" id="ARBA00022475"/>
    </source>
</evidence>
<dbReference type="PROSITE" id="PS50111">
    <property type="entry name" value="CHEMOTAXIS_TRANSDUC_2"/>
    <property type="match status" value="1"/>
</dbReference>
<comment type="caution">
    <text evidence="13">The sequence shown here is derived from an EMBL/GenBank/DDBJ whole genome shotgun (WGS) entry which is preliminary data.</text>
</comment>
<evidence type="ECO:0000256" key="7">
    <source>
        <dbReference type="ARBA" id="ARBA00029447"/>
    </source>
</evidence>
<evidence type="ECO:0000313" key="14">
    <source>
        <dbReference type="Proteomes" id="UP001147700"/>
    </source>
</evidence>
<feature type="transmembrane region" description="Helical" evidence="10">
    <location>
        <begin position="185"/>
        <end position="203"/>
    </location>
</feature>
<proteinExistence type="inferred from homology"/>
<evidence type="ECO:0000256" key="5">
    <source>
        <dbReference type="ARBA" id="ARBA00023136"/>
    </source>
</evidence>
<feature type="domain" description="Methyl-accepting transducer" evidence="11">
    <location>
        <begin position="310"/>
        <end position="567"/>
    </location>
</feature>
<accession>A0ABT4RHH9</accession>
<dbReference type="Pfam" id="PF00015">
    <property type="entry name" value="MCPsignal"/>
    <property type="match status" value="1"/>
</dbReference>
<keyword evidence="4 10" id="KW-1133">Transmembrane helix</keyword>
<evidence type="ECO:0000256" key="4">
    <source>
        <dbReference type="ARBA" id="ARBA00022989"/>
    </source>
</evidence>
<feature type="region of interest" description="Disordered" evidence="9">
    <location>
        <begin position="356"/>
        <end position="378"/>
    </location>
</feature>
<protein>
    <submittedName>
        <fullName evidence="13">Methyl-accepting chemotaxis protein</fullName>
    </submittedName>
</protein>
<evidence type="ECO:0000313" key="13">
    <source>
        <dbReference type="EMBL" id="MDA0137992.1"/>
    </source>
</evidence>
<evidence type="ECO:0000256" key="6">
    <source>
        <dbReference type="ARBA" id="ARBA00023224"/>
    </source>
</evidence>
<keyword evidence="6 8" id="KW-0807">Transducer</keyword>
<evidence type="ECO:0000259" key="12">
    <source>
        <dbReference type="PROSITE" id="PS50885"/>
    </source>
</evidence>
<dbReference type="InterPro" id="IPR033480">
    <property type="entry name" value="sCache_2"/>
</dbReference>
<reference evidence="13" key="1">
    <citation type="submission" date="2022-10" db="EMBL/GenBank/DDBJ databases">
        <title>The WGS of Solirubrobacter sp. CPCC 204708.</title>
        <authorList>
            <person name="Jiang Z."/>
        </authorList>
    </citation>
    <scope>NUCLEOTIDE SEQUENCE</scope>
    <source>
        <strain evidence="13">CPCC 204708</strain>
    </source>
</reference>
<evidence type="ECO:0000256" key="3">
    <source>
        <dbReference type="ARBA" id="ARBA00022692"/>
    </source>
</evidence>
<comment type="similarity">
    <text evidence="7">Belongs to the methyl-accepting chemotaxis (MCP) protein family.</text>
</comment>
<dbReference type="InterPro" id="IPR003660">
    <property type="entry name" value="HAMP_dom"/>
</dbReference>
<dbReference type="PANTHER" id="PTHR32089">
    <property type="entry name" value="METHYL-ACCEPTING CHEMOTAXIS PROTEIN MCPB"/>
    <property type="match status" value="1"/>
</dbReference>
<dbReference type="EMBL" id="JAPCID010000012">
    <property type="protein sequence ID" value="MDA0137992.1"/>
    <property type="molecule type" value="Genomic_DNA"/>
</dbReference>
<dbReference type="SUPFAM" id="SSF58104">
    <property type="entry name" value="Methyl-accepting chemotaxis protein (MCP) signaling domain"/>
    <property type="match status" value="1"/>
</dbReference>
<dbReference type="InterPro" id="IPR004089">
    <property type="entry name" value="MCPsignal_dom"/>
</dbReference>
<keyword evidence="14" id="KW-1185">Reference proteome</keyword>
<evidence type="ECO:0000256" key="8">
    <source>
        <dbReference type="PROSITE-ProRule" id="PRU00284"/>
    </source>
</evidence>
<feature type="domain" description="HAMP" evidence="12">
    <location>
        <begin position="241"/>
        <end position="291"/>
    </location>
</feature>
<dbReference type="PANTHER" id="PTHR32089:SF112">
    <property type="entry name" value="LYSOZYME-LIKE PROTEIN-RELATED"/>
    <property type="match status" value="1"/>
</dbReference>
<name>A0ABT4RHH9_9ACTN</name>
<dbReference type="CDD" id="cd06225">
    <property type="entry name" value="HAMP"/>
    <property type="match status" value="1"/>
</dbReference>
<dbReference type="Gene3D" id="1.10.287.950">
    <property type="entry name" value="Methyl-accepting chemotaxis protein"/>
    <property type="match status" value="1"/>
</dbReference>
<evidence type="ECO:0000256" key="1">
    <source>
        <dbReference type="ARBA" id="ARBA00004651"/>
    </source>
</evidence>
<keyword evidence="2" id="KW-1003">Cell membrane</keyword>
<evidence type="ECO:0000256" key="10">
    <source>
        <dbReference type="SAM" id="Phobius"/>
    </source>
</evidence>
<dbReference type="SMART" id="SM00283">
    <property type="entry name" value="MA"/>
    <property type="match status" value="1"/>
</dbReference>
<dbReference type="Gene3D" id="3.30.450.20">
    <property type="entry name" value="PAS domain"/>
    <property type="match status" value="1"/>
</dbReference>
<organism evidence="13 14">
    <name type="scientific">Solirubrobacter deserti</name>
    <dbReference type="NCBI Taxonomy" id="2282478"/>
    <lineage>
        <taxon>Bacteria</taxon>
        <taxon>Bacillati</taxon>
        <taxon>Actinomycetota</taxon>
        <taxon>Thermoleophilia</taxon>
        <taxon>Solirubrobacterales</taxon>
        <taxon>Solirubrobacteraceae</taxon>
        <taxon>Solirubrobacter</taxon>
    </lineage>
</organism>
<evidence type="ECO:0000256" key="9">
    <source>
        <dbReference type="SAM" id="MobiDB-lite"/>
    </source>
</evidence>